<accession>A0A485M7D5</accession>
<name>A0A485M7D5_9ZZZZ</name>
<proteinExistence type="predicted"/>
<reference evidence="2" key="1">
    <citation type="submission" date="2019-03" db="EMBL/GenBank/DDBJ databases">
        <authorList>
            <person name="Hao L."/>
        </authorList>
    </citation>
    <scope>NUCLEOTIDE SEQUENCE</scope>
</reference>
<dbReference type="Pfam" id="PF07833">
    <property type="entry name" value="Cu_amine_oxidN1"/>
    <property type="match status" value="1"/>
</dbReference>
<dbReference type="AlphaFoldDB" id="A0A485M7D5"/>
<protein>
    <recommendedName>
        <fullName evidence="1">Copper amine oxidase-like N-terminal domain-containing protein</fullName>
    </recommendedName>
</protein>
<dbReference type="Gene3D" id="3.30.457.10">
    <property type="entry name" value="Copper amine oxidase-like, N-terminal domain"/>
    <property type="match status" value="1"/>
</dbReference>
<evidence type="ECO:0000313" key="2">
    <source>
        <dbReference type="EMBL" id="VFU19678.1"/>
    </source>
</evidence>
<feature type="domain" description="Copper amine oxidase-like N-terminal" evidence="1">
    <location>
        <begin position="270"/>
        <end position="375"/>
    </location>
</feature>
<dbReference type="InterPro" id="IPR036582">
    <property type="entry name" value="Mao_N_sf"/>
</dbReference>
<dbReference type="EMBL" id="CAADRN010000399">
    <property type="protein sequence ID" value="VFU19678.1"/>
    <property type="molecule type" value="Genomic_DNA"/>
</dbReference>
<dbReference type="SUPFAM" id="SSF55383">
    <property type="entry name" value="Copper amine oxidase, domain N"/>
    <property type="match status" value="2"/>
</dbReference>
<gene>
    <name evidence="2" type="ORF">SCFA_940001</name>
</gene>
<sequence>MAVSSGQEIPPELRELLVFFVEAVPGQYFTTSLINQRVTFSLDQEGLEDVLLQILQKIKNEDERFAELIAGLLAAYAPGEDKADIKREILDSLEKSIQDGSFNESEDEIQELLKNVTINQLSYEIPLLPGGESEFNLDLALDTGGGAAASEAEAWRGGVKVKALTSGPSDNRTGAYTIVFDIQDDKNLIIEGQVNGKYRQTDKDANSDFRVRVLANDSTGANTFLKLLLEGQSEVKAEQNLQINIPVLTETNSVNLVDYLKKPSGISVLVDGLPVYFDVEPFIKDDRTMVPLRNLAETFGCEVTWTEPGRIDLNREDISITMYIDNPVYTAGGIEKTLDVPPFIKDGRTMVPLRFIAEEFDCQVEYEETTETVFISR</sequence>
<evidence type="ECO:0000259" key="1">
    <source>
        <dbReference type="Pfam" id="PF07833"/>
    </source>
</evidence>
<organism evidence="2">
    <name type="scientific">anaerobic digester metagenome</name>
    <dbReference type="NCBI Taxonomy" id="1263854"/>
    <lineage>
        <taxon>unclassified sequences</taxon>
        <taxon>metagenomes</taxon>
        <taxon>ecological metagenomes</taxon>
    </lineage>
</organism>
<dbReference type="InterPro" id="IPR012854">
    <property type="entry name" value="Cu_amine_oxidase-like_N"/>
</dbReference>